<keyword evidence="2 3" id="KW-0067">ATP-binding</keyword>
<feature type="domain" description="FtsK" evidence="6">
    <location>
        <begin position="969"/>
        <end position="1163"/>
    </location>
</feature>
<dbReference type="Gene3D" id="3.40.50.300">
    <property type="entry name" value="P-loop containing nucleotide triphosphate hydrolases"/>
    <property type="match status" value="4"/>
</dbReference>
<dbReference type="Proteomes" id="UP000181909">
    <property type="component" value="Unassembled WGS sequence"/>
</dbReference>
<keyword evidence="1 3" id="KW-0547">Nucleotide-binding</keyword>
<dbReference type="InterPro" id="IPR002543">
    <property type="entry name" value="FtsK_dom"/>
</dbReference>
<keyword evidence="5" id="KW-0472">Membrane</keyword>
<keyword evidence="4" id="KW-0175">Coiled coil</keyword>
<name>A0A1K2FAB0_STRAR</name>
<sequence length="1462" mass="155726">MRLTVTAVDPEQGQTADIMIEADPEAPAGELAEQLHRQLRGGTPKAPPVLYHGATPLPADQPVAAAALRSGSLLSLDAPAPEAGPEPDGVVELRGVGGADAGVVFRLPPGDYEIGSAASCRVQLRADGLAKTAARLKVHADATATVRSVDQDGVTCDGTEARDWTTWPLGGVLAIGPALLELAAPSVPDAALQPSGDGVGLDYNRPPRLLPPPVNNRFQLPVPPGKPTRNKLQLMLIFAPLMMAGVSFIIFNNPRFLVFGFLSPVVALISQFSNKRRGKESYEDQLKEYEEKKAALEQDVDEAVLAEQHARRLAAPDPASALLIATGPRQRLWERRWRDSDFLLMRLGVADRPAYVELQDPAEPEHRRRVDRTTHAVPVTVPLRAAGVMGVAGGVTAEPLVRWLIAQAAVLHSPSDLRICVLSGTSGADRWSWVHWLPHCAPLGEDTISLVGASAESVGRRIAELTAVIAARQGACDRAPRGGAAGEPDVLVVLDGARRLRSLPGVIQILRDGPAVGVYALCVDDEARLLPEECRAVAVAGPKWLRAEQDSADPVDEVRMDAPTRSWCVGVARALAPIRDVGDDADENLLPASARLLDVLGLEPPTPDAVAARWAIAARSTRAVLGEGVDGPFAVDLAADGPHGLIAGTTGSGKSELLQSLVASLAVANRPDELNFVLVDYKGGSAFAECEDLPHTVGMVTDLDTHLVERALVSLGAELKRREHILAEAGAKDIDDYTDKRTRRPELASMARLVLVIDEFASMVRELPDFVSGLVNIAQRGRSLGIHLILATQRPSGAVTADIRANTNLRIALRTTDTGESRDIIDAPDSGQLSPRTPGRAHARLGHAALLPFQTGRIGGRRLDASATDEDRPAPVLTELHWEALGAPMPRPEAQEDTFQPVTDLSVLVDAVRDAATQLSVPPARRPWLPPLPDVLTLADLPVRPEAAEDGRLTPVAYGLVDVPTEQAQRQLVLDLDEMGHLYIIGSPRSGRSQALRTLAAALTGAHRCADVHLYGLDCGNGALQALGGLPHCGAVVDRGQVERVTRLLNRLVAEVGRRRELLGRRGVADLTELRRVLPEPERPPHILLLVDRFEAFERDFANYDQGSLMDAMTLLMREGASVGLHLVLTGDRILGQNRFSSTTEDKLVLRLNDRTDYSMVGLHSRDVPEDLPAGRGVLAKDTNSAQIALIPGRDGTDATGAGQAQALGVLAERVRERDADVPAERRPFRVDVLPDELDFADALARRPHTVSPLWAMIGVGGDELAAIGTDLSQVPSFVVAGPPRSGRSTVLLTMAKSLTAAGTKIVVIAPRNSPLRHLAGQPGVVEVFTDADVAVADFRAALGKVDSPAGAILVDDAEMMINSELDTDFVALARGSAGDGWGLIMAGNNEALLGGIGGWQAAVRRNRCGALLAPRLMGDGELVGARLPRGLMGQDSEPGRAHLQLGDGRFTTVRVPATTVD</sequence>
<dbReference type="SMART" id="SM00382">
    <property type="entry name" value="AAA"/>
    <property type="match status" value="3"/>
</dbReference>
<dbReference type="Pfam" id="PF01580">
    <property type="entry name" value="FtsK_SpoIIIE"/>
    <property type="match status" value="2"/>
</dbReference>
<protein>
    <submittedName>
        <fullName evidence="7">DNA segregation ATPase FtsK/SpoIIIE, S-DNA-T family</fullName>
    </submittedName>
</protein>
<gene>
    <name evidence="7" type="ORF">SAMN02787144_10526</name>
</gene>
<dbReference type="CDD" id="cd01127">
    <property type="entry name" value="TrwB_TraG_TraD_VirD4"/>
    <property type="match status" value="1"/>
</dbReference>
<dbReference type="EMBL" id="FPJO01000052">
    <property type="protein sequence ID" value="SFY44721.1"/>
    <property type="molecule type" value="Genomic_DNA"/>
</dbReference>
<dbReference type="InterPro" id="IPR003593">
    <property type="entry name" value="AAA+_ATPase"/>
</dbReference>
<dbReference type="SUPFAM" id="SSF52540">
    <property type="entry name" value="P-loop containing nucleoside triphosphate hydrolases"/>
    <property type="match status" value="3"/>
</dbReference>
<keyword evidence="5" id="KW-1133">Transmembrane helix</keyword>
<dbReference type="OrthoDB" id="9807790at2"/>
<feature type="coiled-coil region" evidence="4">
    <location>
        <begin position="272"/>
        <end position="306"/>
    </location>
</feature>
<dbReference type="InterPro" id="IPR027417">
    <property type="entry name" value="P-loop_NTPase"/>
</dbReference>
<evidence type="ECO:0000256" key="1">
    <source>
        <dbReference type="ARBA" id="ARBA00022741"/>
    </source>
</evidence>
<feature type="binding site" evidence="3">
    <location>
        <begin position="986"/>
        <end position="993"/>
    </location>
    <ligand>
        <name>ATP</name>
        <dbReference type="ChEBI" id="CHEBI:30616"/>
    </ligand>
</feature>
<evidence type="ECO:0000256" key="4">
    <source>
        <dbReference type="SAM" id="Coils"/>
    </source>
</evidence>
<feature type="transmembrane region" description="Helical" evidence="5">
    <location>
        <begin position="232"/>
        <end position="251"/>
    </location>
</feature>
<dbReference type="GO" id="GO:0003677">
    <property type="term" value="F:DNA binding"/>
    <property type="evidence" value="ECO:0007669"/>
    <property type="project" value="InterPro"/>
</dbReference>
<dbReference type="PANTHER" id="PTHR22683:SF1">
    <property type="entry name" value="TYPE VII SECRETION SYSTEM PROTEIN ESSC"/>
    <property type="match status" value="1"/>
</dbReference>
<feature type="binding site" evidence="3">
    <location>
        <begin position="648"/>
        <end position="655"/>
    </location>
    <ligand>
        <name>ATP</name>
        <dbReference type="ChEBI" id="CHEBI:30616"/>
    </ligand>
</feature>
<keyword evidence="5" id="KW-0812">Transmembrane</keyword>
<dbReference type="RefSeq" id="WP_072489589.1">
    <property type="nucleotide sequence ID" value="NZ_FPJO01000052.1"/>
</dbReference>
<evidence type="ECO:0000256" key="3">
    <source>
        <dbReference type="PROSITE-ProRule" id="PRU00289"/>
    </source>
</evidence>
<accession>A0A1K2FAB0</accession>
<evidence type="ECO:0000256" key="5">
    <source>
        <dbReference type="SAM" id="Phobius"/>
    </source>
</evidence>
<dbReference type="PANTHER" id="PTHR22683">
    <property type="entry name" value="SPORULATION PROTEIN RELATED"/>
    <property type="match status" value="1"/>
</dbReference>
<evidence type="ECO:0000313" key="7">
    <source>
        <dbReference type="EMBL" id="SFY44721.1"/>
    </source>
</evidence>
<dbReference type="Gene3D" id="2.60.200.20">
    <property type="match status" value="1"/>
</dbReference>
<dbReference type="GO" id="GO:0005524">
    <property type="term" value="F:ATP binding"/>
    <property type="evidence" value="ECO:0007669"/>
    <property type="project" value="UniProtKB-UniRule"/>
</dbReference>
<evidence type="ECO:0000259" key="6">
    <source>
        <dbReference type="PROSITE" id="PS50901"/>
    </source>
</evidence>
<feature type="domain" description="FtsK" evidence="6">
    <location>
        <begin position="630"/>
        <end position="822"/>
    </location>
</feature>
<proteinExistence type="predicted"/>
<dbReference type="InterPro" id="IPR050206">
    <property type="entry name" value="FtsK/SpoIIIE/SftA"/>
</dbReference>
<dbReference type="STRING" id="1893.SAMN02787144_10526"/>
<evidence type="ECO:0000313" key="8">
    <source>
        <dbReference type="Proteomes" id="UP000181909"/>
    </source>
</evidence>
<organism evidence="7 8">
    <name type="scientific">Streptomyces atratus</name>
    <dbReference type="NCBI Taxonomy" id="1893"/>
    <lineage>
        <taxon>Bacteria</taxon>
        <taxon>Bacillati</taxon>
        <taxon>Actinomycetota</taxon>
        <taxon>Actinomycetes</taxon>
        <taxon>Kitasatosporales</taxon>
        <taxon>Streptomycetaceae</taxon>
        <taxon>Streptomyces</taxon>
    </lineage>
</organism>
<evidence type="ECO:0000256" key="2">
    <source>
        <dbReference type="ARBA" id="ARBA00022840"/>
    </source>
</evidence>
<dbReference type="PROSITE" id="PS50901">
    <property type="entry name" value="FTSK"/>
    <property type="match status" value="2"/>
</dbReference>
<reference evidence="7 8" key="1">
    <citation type="submission" date="2016-11" db="EMBL/GenBank/DDBJ databases">
        <authorList>
            <person name="Jaros S."/>
            <person name="Januszkiewicz K."/>
            <person name="Wedrychowicz H."/>
        </authorList>
    </citation>
    <scope>NUCLEOTIDE SEQUENCE [LARGE SCALE GENOMIC DNA]</scope>
    <source>
        <strain evidence="7 8">OK807</strain>
    </source>
</reference>